<protein>
    <submittedName>
        <fullName evidence="1">Uncharacterized protein</fullName>
    </submittedName>
</protein>
<reference evidence="1 2" key="1">
    <citation type="submission" date="2019-07" db="EMBL/GenBank/DDBJ databases">
        <authorList>
            <person name="Huq M.A."/>
        </authorList>
    </citation>
    <scope>NUCLEOTIDE SEQUENCE [LARGE SCALE GENOMIC DNA]</scope>
    <source>
        <strain evidence="1 2">MAH-3</strain>
    </source>
</reference>
<name>A0A556MN38_9FLAO</name>
<evidence type="ECO:0000313" key="1">
    <source>
        <dbReference type="EMBL" id="TSJ41295.1"/>
    </source>
</evidence>
<evidence type="ECO:0000313" key="2">
    <source>
        <dbReference type="Proteomes" id="UP000316008"/>
    </source>
</evidence>
<comment type="caution">
    <text evidence="1">The sequence shown here is derived from an EMBL/GenBank/DDBJ whole genome shotgun (WGS) entry which is preliminary data.</text>
</comment>
<gene>
    <name evidence="1" type="ORF">FO442_15400</name>
</gene>
<proteinExistence type="predicted"/>
<dbReference type="AlphaFoldDB" id="A0A556MN38"/>
<accession>A0A556MN38</accession>
<keyword evidence="2" id="KW-1185">Reference proteome</keyword>
<dbReference type="Proteomes" id="UP000316008">
    <property type="component" value="Unassembled WGS sequence"/>
</dbReference>
<dbReference type="OrthoDB" id="1364332at2"/>
<dbReference type="EMBL" id="VLPL01000008">
    <property type="protein sequence ID" value="TSJ41295.1"/>
    <property type="molecule type" value="Genomic_DNA"/>
</dbReference>
<sequence length="141" mass="16226">MKNPDSIRNIVIKAIERSAMDNETWKYSKIVQEPFDKLKHEFELDASELPIFEVQGELKHTLITTRRIIEKTSSAVIKVEIENIDDVMYGLFKGQIEKPELSTFRIIDLYGDQIDFQLETGKAAVGLIKSVNMVRKLVADR</sequence>
<organism evidence="1 2">
    <name type="scientific">Fluviicola chungangensis</name>
    <dbReference type="NCBI Taxonomy" id="2597671"/>
    <lineage>
        <taxon>Bacteria</taxon>
        <taxon>Pseudomonadati</taxon>
        <taxon>Bacteroidota</taxon>
        <taxon>Flavobacteriia</taxon>
        <taxon>Flavobacteriales</taxon>
        <taxon>Crocinitomicaceae</taxon>
        <taxon>Fluviicola</taxon>
    </lineage>
</organism>